<dbReference type="PANTHER" id="PTHR35010:SF2">
    <property type="entry name" value="BLL4672 PROTEIN"/>
    <property type="match status" value="1"/>
</dbReference>
<evidence type="ECO:0000313" key="2">
    <source>
        <dbReference type="EMBL" id="AEW95170.1"/>
    </source>
</evidence>
<protein>
    <recommendedName>
        <fullName evidence="1">MmyB-like transcription regulator ligand binding domain-containing protein</fullName>
    </recommendedName>
</protein>
<dbReference type="PANTHER" id="PTHR35010">
    <property type="entry name" value="BLL4672 PROTEIN-RELATED"/>
    <property type="match status" value="1"/>
</dbReference>
<dbReference type="AlphaFoldDB" id="F8K4L2"/>
<dbReference type="InterPro" id="IPR041413">
    <property type="entry name" value="MLTR_LBD"/>
</dbReference>
<proteinExistence type="predicted"/>
<dbReference type="KEGG" id="sct:SCAT_2814"/>
<dbReference type="Gene3D" id="3.30.450.180">
    <property type="match status" value="1"/>
</dbReference>
<evidence type="ECO:0000313" key="3">
    <source>
        <dbReference type="Proteomes" id="UP000007842"/>
    </source>
</evidence>
<dbReference type="eggNOG" id="COG1396">
    <property type="taxonomic scope" value="Bacteria"/>
</dbReference>
<gene>
    <name evidence="2" type="ordered locus">SCATT_27990</name>
</gene>
<dbReference type="KEGG" id="scy:SCATT_27990"/>
<reference evidence="3" key="1">
    <citation type="submission" date="2011-12" db="EMBL/GenBank/DDBJ databases">
        <title>Complete genome sequence of Streptomyces cattleya strain DSM 46488.</title>
        <authorList>
            <person name="Ou H.-Y."/>
            <person name="Li P."/>
            <person name="Zhao C."/>
            <person name="O'Hagan D."/>
            <person name="Deng Z."/>
        </authorList>
    </citation>
    <scope>NUCLEOTIDE SEQUENCE [LARGE SCALE GENOMIC DNA]</scope>
    <source>
        <strain evidence="3">ATCC 35852 / DSM 46488 / JCM 4925 / NBRC 14057 / NRRL 8057</strain>
    </source>
</reference>
<dbReference type="HOGENOM" id="CLU_1601736_0_0_11"/>
<sequence length="166" mass="19550">MAEIDEVLLQQFLDNQAPAPAFATDLAWNVIAYNGPLLNWFPWAAYQANQMRWAFLESEAREQLVNWEQDWVRPFLGQIRYERAHHPKNEALRQLERDVLAGCPVAREMWDRGEMVEHSHGDLRRLRLPYHRGREVAVRIVALRPMRSDLLRVVVLMEQHREGDTA</sequence>
<dbReference type="EMBL" id="CP003219">
    <property type="protein sequence ID" value="AEW95170.1"/>
    <property type="molecule type" value="Genomic_DNA"/>
</dbReference>
<name>F8K4L2_STREN</name>
<accession>F8K4L2</accession>
<dbReference type="Proteomes" id="UP000007842">
    <property type="component" value="Chromosome"/>
</dbReference>
<organism evidence="2 3">
    <name type="scientific">Streptantibioticus cattleyicolor (strain ATCC 35852 / DSM 46488 / JCM 4925 / NBRC 14057 / NRRL 8057)</name>
    <name type="common">Streptomyces cattleya</name>
    <dbReference type="NCBI Taxonomy" id="1003195"/>
    <lineage>
        <taxon>Bacteria</taxon>
        <taxon>Bacillati</taxon>
        <taxon>Actinomycetota</taxon>
        <taxon>Actinomycetes</taxon>
        <taxon>Kitasatosporales</taxon>
        <taxon>Streptomycetaceae</taxon>
        <taxon>Streptantibioticus</taxon>
    </lineage>
</organism>
<dbReference type="Pfam" id="PF17765">
    <property type="entry name" value="MLTR_LBD"/>
    <property type="match status" value="1"/>
</dbReference>
<feature type="domain" description="MmyB-like transcription regulator ligand binding" evidence="1">
    <location>
        <begin position="9"/>
        <end position="156"/>
    </location>
</feature>
<accession>G8WPI7</accession>
<evidence type="ECO:0000259" key="1">
    <source>
        <dbReference type="Pfam" id="PF17765"/>
    </source>
</evidence>
<dbReference type="PATRIC" id="fig|1003195.11.peg.4299"/>
<keyword evidence="3" id="KW-1185">Reference proteome</keyword>